<name>D0N143_PHYIT</name>
<dbReference type="GeneID" id="9466243"/>
<dbReference type="GO" id="GO:0005576">
    <property type="term" value="C:extracellular region"/>
    <property type="evidence" value="ECO:0007669"/>
    <property type="project" value="UniProtKB-SubCell"/>
</dbReference>
<comment type="domain">
    <text evidence="5">The RxLR-dEER motif acts to carry the protein into the host cell cytoplasm through binding to cell surface phosphatidylinositol-3-phosphate.</text>
</comment>
<dbReference type="OMA" id="VKYGYRY"/>
<dbReference type="OrthoDB" id="124445at2759"/>
<dbReference type="HOGENOM" id="CLU_1829147_0_0_1"/>
<organism evidence="6 7">
    <name type="scientific">Phytophthora infestans (strain T30-4)</name>
    <name type="common">Potato late blight agent</name>
    <dbReference type="NCBI Taxonomy" id="403677"/>
    <lineage>
        <taxon>Eukaryota</taxon>
        <taxon>Sar</taxon>
        <taxon>Stramenopiles</taxon>
        <taxon>Oomycota</taxon>
        <taxon>Peronosporomycetes</taxon>
        <taxon>Peronosporales</taxon>
        <taxon>Peronosporaceae</taxon>
        <taxon>Phytophthora</taxon>
    </lineage>
</organism>
<dbReference type="Proteomes" id="UP000006643">
    <property type="component" value="Unassembled WGS sequence"/>
</dbReference>
<evidence type="ECO:0000256" key="2">
    <source>
        <dbReference type="ARBA" id="ARBA00010400"/>
    </source>
</evidence>
<dbReference type="EMBL" id="DS028122">
    <property type="protein sequence ID" value="EEY67356.1"/>
    <property type="molecule type" value="Genomic_DNA"/>
</dbReference>
<keyword evidence="3 5" id="KW-0964">Secreted</keyword>
<gene>
    <name evidence="6" type="ORF">PITG_04373</name>
</gene>
<feature type="chain" id="PRO_5028523618" description="RxLR effector protein" evidence="5">
    <location>
        <begin position="22"/>
        <end position="141"/>
    </location>
</feature>
<dbReference type="Pfam" id="PF16810">
    <property type="entry name" value="RXLR"/>
    <property type="match status" value="1"/>
</dbReference>
<keyword evidence="7" id="KW-1185">Reference proteome</keyword>
<evidence type="ECO:0000313" key="6">
    <source>
        <dbReference type="EMBL" id="EEY67356.1"/>
    </source>
</evidence>
<evidence type="ECO:0000256" key="1">
    <source>
        <dbReference type="ARBA" id="ARBA00004613"/>
    </source>
</evidence>
<evidence type="ECO:0000256" key="4">
    <source>
        <dbReference type="ARBA" id="ARBA00022729"/>
    </source>
</evidence>
<evidence type="ECO:0000313" key="7">
    <source>
        <dbReference type="Proteomes" id="UP000006643"/>
    </source>
</evidence>
<evidence type="ECO:0000256" key="3">
    <source>
        <dbReference type="ARBA" id="ARBA00022525"/>
    </source>
</evidence>
<dbReference type="AlphaFoldDB" id="D0N143"/>
<keyword evidence="4 5" id="KW-0732">Signal</keyword>
<accession>D0N143</accession>
<comment type="subcellular location">
    <subcellularLocation>
        <location evidence="1 5">Secreted</location>
    </subcellularLocation>
</comment>
<dbReference type="KEGG" id="pif:PITG_04373"/>
<sequence length="141" mass="15708">MRVSPILLVGVALTLLTAGSALSTVVSSESASLLQSVDAVRQVDVVEKRSLRMETIDDDNTEERGASWTDLLKSYIPGTLANETSKIKKLASTFAGYRAQDLHPHTVYKIAKKQLKYPFKKAVKYGYRYEKYLESPSLYTS</sequence>
<dbReference type="VEuPathDB" id="FungiDB:PITG_04373"/>
<feature type="signal peptide" evidence="5">
    <location>
        <begin position="1"/>
        <end position="21"/>
    </location>
</feature>
<proteinExistence type="inferred from homology"/>
<dbReference type="RefSeq" id="XP_002906004.1">
    <property type="nucleotide sequence ID" value="XM_002905958.1"/>
</dbReference>
<evidence type="ECO:0000256" key="5">
    <source>
        <dbReference type="RuleBase" id="RU367124"/>
    </source>
</evidence>
<comment type="similarity">
    <text evidence="2 5">Belongs to the RxLR effector family.</text>
</comment>
<comment type="function">
    <text evidence="5">Effector that suppresses plant defense responses during pathogen infection.</text>
</comment>
<dbReference type="InParanoid" id="D0N143"/>
<reference evidence="7" key="1">
    <citation type="journal article" date="2009" name="Nature">
        <title>Genome sequence and analysis of the Irish potato famine pathogen Phytophthora infestans.</title>
        <authorList>
            <consortium name="The Broad Institute Genome Sequencing Platform"/>
            <person name="Haas B.J."/>
            <person name="Kamoun S."/>
            <person name="Zody M.C."/>
            <person name="Jiang R.H."/>
            <person name="Handsaker R.E."/>
            <person name="Cano L.M."/>
            <person name="Grabherr M."/>
            <person name="Kodira C.D."/>
            <person name="Raffaele S."/>
            <person name="Torto-Alalibo T."/>
            <person name="Bozkurt T.O."/>
            <person name="Ah-Fong A.M."/>
            <person name="Alvarado L."/>
            <person name="Anderson V.L."/>
            <person name="Armstrong M.R."/>
            <person name="Avrova A."/>
            <person name="Baxter L."/>
            <person name="Beynon J."/>
            <person name="Boevink P.C."/>
            <person name="Bollmann S.R."/>
            <person name="Bos J.I."/>
            <person name="Bulone V."/>
            <person name="Cai G."/>
            <person name="Cakir C."/>
            <person name="Carrington J.C."/>
            <person name="Chawner M."/>
            <person name="Conti L."/>
            <person name="Costanzo S."/>
            <person name="Ewan R."/>
            <person name="Fahlgren N."/>
            <person name="Fischbach M.A."/>
            <person name="Fugelstad J."/>
            <person name="Gilroy E.M."/>
            <person name="Gnerre S."/>
            <person name="Green P.J."/>
            <person name="Grenville-Briggs L.J."/>
            <person name="Griffith J."/>
            <person name="Grunwald N.J."/>
            <person name="Horn K."/>
            <person name="Horner N.R."/>
            <person name="Hu C.H."/>
            <person name="Huitema E."/>
            <person name="Jeong D.H."/>
            <person name="Jones A.M."/>
            <person name="Jones J.D."/>
            <person name="Jones R.W."/>
            <person name="Karlsson E.K."/>
            <person name="Kunjeti S.G."/>
            <person name="Lamour K."/>
            <person name="Liu Z."/>
            <person name="Ma L."/>
            <person name="Maclean D."/>
            <person name="Chibucos M.C."/>
            <person name="McDonald H."/>
            <person name="McWalters J."/>
            <person name="Meijer H.J."/>
            <person name="Morgan W."/>
            <person name="Morris P.F."/>
            <person name="Munro C.A."/>
            <person name="O'Neill K."/>
            <person name="Ospina-Giraldo M."/>
            <person name="Pinzon A."/>
            <person name="Pritchard L."/>
            <person name="Ramsahoye B."/>
            <person name="Ren Q."/>
            <person name="Restrepo S."/>
            <person name="Roy S."/>
            <person name="Sadanandom A."/>
            <person name="Savidor A."/>
            <person name="Schornack S."/>
            <person name="Schwartz D.C."/>
            <person name="Schumann U.D."/>
            <person name="Schwessinger B."/>
            <person name="Seyer L."/>
            <person name="Sharpe T."/>
            <person name="Silvar C."/>
            <person name="Song J."/>
            <person name="Studholme D.J."/>
            <person name="Sykes S."/>
            <person name="Thines M."/>
            <person name="van de Vondervoort P.J."/>
            <person name="Phuntumart V."/>
            <person name="Wawra S."/>
            <person name="Weide R."/>
            <person name="Win J."/>
            <person name="Young C."/>
            <person name="Zhou S."/>
            <person name="Fry W."/>
            <person name="Meyers B.C."/>
            <person name="van West P."/>
            <person name="Ristaino J."/>
            <person name="Govers F."/>
            <person name="Birch P.R."/>
            <person name="Whisson S.C."/>
            <person name="Judelson H.S."/>
            <person name="Nusbaum C."/>
        </authorList>
    </citation>
    <scope>NUCLEOTIDE SEQUENCE [LARGE SCALE GENOMIC DNA]</scope>
    <source>
        <strain evidence="7">T30-4</strain>
    </source>
</reference>
<dbReference type="InterPro" id="IPR031825">
    <property type="entry name" value="RXLR"/>
</dbReference>
<protein>
    <recommendedName>
        <fullName evidence="5">RxLR effector protein</fullName>
    </recommendedName>
</protein>